<evidence type="ECO:0000256" key="1">
    <source>
        <dbReference type="ARBA" id="ARBA00022801"/>
    </source>
</evidence>
<keyword evidence="1" id="KW-0378">Hydrolase</keyword>
<feature type="chain" id="PRO_5045274455" description="CBM-cenC domain-containing protein" evidence="3">
    <location>
        <begin position="27"/>
        <end position="433"/>
    </location>
</feature>
<feature type="compositionally biased region" description="Gly residues" evidence="2">
    <location>
        <begin position="264"/>
        <end position="278"/>
    </location>
</feature>
<proteinExistence type="predicted"/>
<dbReference type="InterPro" id="IPR024079">
    <property type="entry name" value="MetalloPept_cat_dom_sf"/>
</dbReference>
<name>A0ABP7Q576_9GAMM</name>
<dbReference type="Gene3D" id="3.40.390.10">
    <property type="entry name" value="Collagenase (Catalytic Domain)"/>
    <property type="match status" value="1"/>
</dbReference>
<keyword evidence="3" id="KW-0732">Signal</keyword>
<comment type="caution">
    <text evidence="5">The sequence shown here is derived from an EMBL/GenBank/DDBJ whole genome shotgun (WGS) entry which is preliminary data.</text>
</comment>
<dbReference type="SUPFAM" id="SSF55486">
    <property type="entry name" value="Metalloproteases ('zincins'), catalytic domain"/>
    <property type="match status" value="1"/>
</dbReference>
<evidence type="ECO:0000256" key="2">
    <source>
        <dbReference type="SAM" id="MobiDB-lite"/>
    </source>
</evidence>
<dbReference type="Pfam" id="PF02018">
    <property type="entry name" value="CBM_4_9"/>
    <property type="match status" value="1"/>
</dbReference>
<gene>
    <name evidence="5" type="ORF">GCM10022278_36780</name>
</gene>
<dbReference type="Proteomes" id="UP001501337">
    <property type="component" value="Unassembled WGS sequence"/>
</dbReference>
<dbReference type="InterPro" id="IPR008979">
    <property type="entry name" value="Galactose-bd-like_sf"/>
</dbReference>
<evidence type="ECO:0000313" key="6">
    <source>
        <dbReference type="Proteomes" id="UP001501337"/>
    </source>
</evidence>
<keyword evidence="6" id="KW-1185">Reference proteome</keyword>
<dbReference type="EMBL" id="BAABBO010000019">
    <property type="protein sequence ID" value="GAA3976550.1"/>
    <property type="molecule type" value="Genomic_DNA"/>
</dbReference>
<evidence type="ECO:0000256" key="3">
    <source>
        <dbReference type="SAM" id="SignalP"/>
    </source>
</evidence>
<protein>
    <recommendedName>
        <fullName evidence="4">CBM-cenC domain-containing protein</fullName>
    </recommendedName>
</protein>
<dbReference type="Gene3D" id="2.60.120.260">
    <property type="entry name" value="Galactose-binding domain-like"/>
    <property type="match status" value="1"/>
</dbReference>
<feature type="domain" description="CBM-cenC" evidence="4">
    <location>
        <begin position="289"/>
        <end position="416"/>
    </location>
</feature>
<sequence length="433" mass="46238">MTFAKKMQFGVLSAVTGLAMSAAAQAAPETIDVLVLYQPEVSQTTNGRDINARIVSYIEYNNQAYINSGVNLRLRLVAAKPISKGWTYVNSQNLDALRRNGEVAAMREQYGADVVSVLNLRQPMQGGYVCGIGYVPSGNSNGQLYSNAESLAFNLVGVDCGYSTFAHEIGHNLALGHSAAQGTGGGIWNWARGHGVYGSFSTVMAYPQSYGTSNQLQRFSNPNIRTCENQPCGVSRNQSNGADAVGNLNALATQLAAFRPTKTTGGGNDGGGTDGGGTPTTPTPPATGYKATFEQTTDGWQTYMGGNVARVQTAYAGSYSLRSTNRTSWYSGPGLNVRGVLKTGQDYTFKGQVGLTGYGSSTNNELWAYIVDDRGARWEKLISRSGNAGYWNSLEGNFKLNTTGNVTQLRLHVFGPSPSYTMYLDAVTITPVN</sequence>
<evidence type="ECO:0000313" key="5">
    <source>
        <dbReference type="EMBL" id="GAA3976550.1"/>
    </source>
</evidence>
<feature type="signal peptide" evidence="3">
    <location>
        <begin position="1"/>
        <end position="26"/>
    </location>
</feature>
<evidence type="ECO:0000259" key="4">
    <source>
        <dbReference type="Pfam" id="PF02018"/>
    </source>
</evidence>
<feature type="region of interest" description="Disordered" evidence="2">
    <location>
        <begin position="259"/>
        <end position="290"/>
    </location>
</feature>
<dbReference type="Pfam" id="PF13582">
    <property type="entry name" value="Reprolysin_3"/>
    <property type="match status" value="1"/>
</dbReference>
<organism evidence="5 6">
    <name type="scientific">Allohahella marinimesophila</name>
    <dbReference type="NCBI Taxonomy" id="1054972"/>
    <lineage>
        <taxon>Bacteria</taxon>
        <taxon>Pseudomonadati</taxon>
        <taxon>Pseudomonadota</taxon>
        <taxon>Gammaproteobacteria</taxon>
        <taxon>Oceanospirillales</taxon>
        <taxon>Hahellaceae</taxon>
        <taxon>Allohahella</taxon>
    </lineage>
</organism>
<reference evidence="6" key="1">
    <citation type="journal article" date="2019" name="Int. J. Syst. Evol. Microbiol.">
        <title>The Global Catalogue of Microorganisms (GCM) 10K type strain sequencing project: providing services to taxonomists for standard genome sequencing and annotation.</title>
        <authorList>
            <consortium name="The Broad Institute Genomics Platform"/>
            <consortium name="The Broad Institute Genome Sequencing Center for Infectious Disease"/>
            <person name="Wu L."/>
            <person name="Ma J."/>
        </authorList>
    </citation>
    <scope>NUCLEOTIDE SEQUENCE [LARGE SCALE GENOMIC DNA]</scope>
    <source>
        <strain evidence="6">JCM 17555</strain>
    </source>
</reference>
<accession>A0ABP7Q576</accession>
<dbReference type="SUPFAM" id="SSF49785">
    <property type="entry name" value="Galactose-binding domain-like"/>
    <property type="match status" value="1"/>
</dbReference>
<dbReference type="RefSeq" id="WP_344809153.1">
    <property type="nucleotide sequence ID" value="NZ_BAABBO010000019.1"/>
</dbReference>
<dbReference type="InterPro" id="IPR003305">
    <property type="entry name" value="CenC_carb-bd"/>
</dbReference>